<keyword evidence="3" id="KW-1185">Reference proteome</keyword>
<proteinExistence type="predicted"/>
<name>A0ABY8K439_9ACTN</name>
<accession>A0ABY8K439</accession>
<dbReference type="RefSeq" id="WP_279335436.1">
    <property type="nucleotide sequence ID" value="NZ_CP121682.1"/>
</dbReference>
<sequence length="126" mass="13367">MRRRTDTVAFVVAVAVAFAVAVAVEQERVFREEPCFSAVVRGATAGLADRGIPLLPANAQSQRDRDRLTAFLRARHVDGPCSVHSGARTRCPLKSNGSGRPPCWWTAPPATSPTGPSTSTTLKAPG</sequence>
<dbReference type="Proteomes" id="UP001216440">
    <property type="component" value="Chromosome"/>
</dbReference>
<evidence type="ECO:0000313" key="3">
    <source>
        <dbReference type="Proteomes" id="UP001216440"/>
    </source>
</evidence>
<evidence type="ECO:0000256" key="1">
    <source>
        <dbReference type="SAM" id="MobiDB-lite"/>
    </source>
</evidence>
<evidence type="ECO:0000313" key="2">
    <source>
        <dbReference type="EMBL" id="WGD42384.1"/>
    </source>
</evidence>
<feature type="region of interest" description="Disordered" evidence="1">
    <location>
        <begin position="86"/>
        <end position="126"/>
    </location>
</feature>
<organism evidence="2 3">
    <name type="scientific">Streptomyces cathayae</name>
    <dbReference type="NCBI Taxonomy" id="3031124"/>
    <lineage>
        <taxon>Bacteria</taxon>
        <taxon>Bacillati</taxon>
        <taxon>Actinomycetota</taxon>
        <taxon>Actinomycetes</taxon>
        <taxon>Kitasatosporales</taxon>
        <taxon>Streptomycetaceae</taxon>
        <taxon>Streptomyces</taxon>
    </lineage>
</organism>
<feature type="compositionally biased region" description="Low complexity" evidence="1">
    <location>
        <begin position="101"/>
        <end position="126"/>
    </location>
</feature>
<gene>
    <name evidence="2" type="ORF">PYS65_20825</name>
</gene>
<reference evidence="2 3" key="1">
    <citation type="submission" date="2023-03" db="EMBL/GenBank/DDBJ databases">
        <authorList>
            <person name="Mo P."/>
        </authorList>
    </citation>
    <scope>NUCLEOTIDE SEQUENCE [LARGE SCALE GENOMIC DNA]</scope>
    <source>
        <strain evidence="2 3">HUAS 5</strain>
    </source>
</reference>
<dbReference type="Gene3D" id="3.40.50.2300">
    <property type="match status" value="1"/>
</dbReference>
<dbReference type="EMBL" id="CP121682">
    <property type="protein sequence ID" value="WGD42384.1"/>
    <property type="molecule type" value="Genomic_DNA"/>
</dbReference>
<protein>
    <submittedName>
        <fullName evidence="2">Uncharacterized protein</fullName>
    </submittedName>
</protein>